<dbReference type="PANTHER" id="PTHR43485">
    <property type="entry name" value="HYDROGENASE-4 COMPONENT G"/>
    <property type="match status" value="1"/>
</dbReference>
<dbReference type="GO" id="GO:0046872">
    <property type="term" value="F:metal ion binding"/>
    <property type="evidence" value="ECO:0007669"/>
    <property type="project" value="InterPro"/>
</dbReference>
<keyword evidence="5" id="KW-0378">Hydrolase</keyword>
<dbReference type="SUPFAM" id="SSF56762">
    <property type="entry name" value="HydB/Nqo4-like"/>
    <property type="match status" value="1"/>
</dbReference>
<dbReference type="PANTHER" id="PTHR43485:SF1">
    <property type="entry name" value="FORMATE HYDROGENLYASE SUBUNIT 5-RELATED"/>
    <property type="match status" value="1"/>
</dbReference>
<sequence length="583" mass="61914">ALAHPLAAHVHEKTASSEGEAVQYTCPMHPEIVSDGPGSCPKCGMFLEKVEVKNEGDHSHHHGHDHDKQASSEGEAVQYTCPMHPEVVSDGPGSCPKCGMFLEKVEIKNEGDHSHHHDHDHDKQASSEGEAVQYTCPMHPEVISDGPGSCPKCGMFLEKVETKNESGHSHHHGHDHDKQASSEGEAVQYTCPMHPEVISDGPGSCPKCGMFLEKVEVKNEDDHSGHSHHAGAQSIAGIEPQFMSMVDLTKDQPRSSDGLQMDWIKVPYGPFFPGLPAGLGLDLMLDGDTVASSEASSLVGSEKPLVTLALAPGEFVAKMAALNPLASLSYALLATLALEDAAGIIVNQDIARGRAAALERERIASHLSWLAGFGAQTGFSWLAGRAGTLQLEVQDADAMQIKALAPSILSLLARARLAPLLRARLKGVAQLDEVTADVTGPLARALGRREDIRLGDKTYGALGFKPVLENGADALARFNLRCAEIAQSLDLIAQAGAIVPPSAPDIGPLSAQGEAELETPRGAASLLVNIEKGRVVEANLDTPSMHHLGLIDDLTVQQELGDALLAVNSLDLSPWEIGGEYRA</sequence>
<feature type="domain" description="Heavy metal binding" evidence="4">
    <location>
        <begin position="134"/>
        <end position="160"/>
    </location>
</feature>
<dbReference type="InterPro" id="IPR029014">
    <property type="entry name" value="NiFe-Hase_large"/>
</dbReference>
<name>A0A3B0UAT7_9ZZZZ</name>
<feature type="non-terminal residue" evidence="5">
    <location>
        <position position="1"/>
    </location>
</feature>
<keyword evidence="1" id="KW-0560">Oxidoreductase</keyword>
<dbReference type="GO" id="GO:0016787">
    <property type="term" value="F:hydrolase activity"/>
    <property type="evidence" value="ECO:0007669"/>
    <property type="project" value="UniProtKB-KW"/>
</dbReference>
<evidence type="ECO:0000256" key="1">
    <source>
        <dbReference type="ARBA" id="ARBA00023002"/>
    </source>
</evidence>
<evidence type="ECO:0000256" key="2">
    <source>
        <dbReference type="SAM" id="MobiDB-lite"/>
    </source>
</evidence>
<feature type="region of interest" description="Disordered" evidence="2">
    <location>
        <begin position="54"/>
        <end position="74"/>
    </location>
</feature>
<dbReference type="GO" id="GO:0016651">
    <property type="term" value="F:oxidoreductase activity, acting on NAD(P)H"/>
    <property type="evidence" value="ECO:0007669"/>
    <property type="project" value="InterPro"/>
</dbReference>
<dbReference type="Pfam" id="PF19335">
    <property type="entry name" value="HMBD"/>
    <property type="match status" value="4"/>
</dbReference>
<dbReference type="EC" id="3.6.3.3" evidence="5"/>
<feature type="region of interest" description="Disordered" evidence="2">
    <location>
        <begin position="110"/>
        <end position="130"/>
    </location>
</feature>
<protein>
    <submittedName>
        <fullName evidence="5">Lead, cadmium, zinc and mercury transporting ATPase Copper-translocating P-type ATPase</fullName>
        <ecNumber evidence="5">3.6.3.3</ecNumber>
        <ecNumber evidence="5">3.6.3.4</ecNumber>
    </submittedName>
</protein>
<feature type="domain" description="Heavy metal binding" evidence="4">
    <location>
        <begin position="79"/>
        <end position="105"/>
    </location>
</feature>
<dbReference type="GO" id="GO:0051287">
    <property type="term" value="F:NAD binding"/>
    <property type="evidence" value="ECO:0007669"/>
    <property type="project" value="InterPro"/>
</dbReference>
<dbReference type="InterPro" id="IPR001135">
    <property type="entry name" value="NADH_Q_OxRdtase_suD"/>
</dbReference>
<proteinExistence type="predicted"/>
<feature type="domain" description="NADH-quinone oxidoreductase subunit D" evidence="3">
    <location>
        <begin position="359"/>
        <end position="500"/>
    </location>
</feature>
<evidence type="ECO:0000313" key="5">
    <source>
        <dbReference type="EMBL" id="VAW22487.1"/>
    </source>
</evidence>
<reference evidence="5" key="1">
    <citation type="submission" date="2018-06" db="EMBL/GenBank/DDBJ databases">
        <authorList>
            <person name="Zhirakovskaya E."/>
        </authorList>
    </citation>
    <scope>NUCLEOTIDE SEQUENCE</scope>
</reference>
<evidence type="ECO:0000259" key="4">
    <source>
        <dbReference type="Pfam" id="PF19335"/>
    </source>
</evidence>
<dbReference type="GO" id="GO:0048038">
    <property type="term" value="F:quinone binding"/>
    <property type="evidence" value="ECO:0007669"/>
    <property type="project" value="InterPro"/>
</dbReference>
<dbReference type="AlphaFoldDB" id="A0A3B0UAT7"/>
<dbReference type="Gene3D" id="1.10.645.10">
    <property type="entry name" value="Cytochrome-c3 Hydrogenase, chain B"/>
    <property type="match status" value="2"/>
</dbReference>
<dbReference type="EMBL" id="UOEO01000204">
    <property type="protein sequence ID" value="VAW22487.1"/>
    <property type="molecule type" value="Genomic_DNA"/>
</dbReference>
<dbReference type="InterPro" id="IPR052197">
    <property type="entry name" value="ComplexI_49kDa-like"/>
</dbReference>
<evidence type="ECO:0000259" key="3">
    <source>
        <dbReference type="Pfam" id="PF00346"/>
    </source>
</evidence>
<feature type="domain" description="Heavy metal binding" evidence="4">
    <location>
        <begin position="189"/>
        <end position="215"/>
    </location>
</feature>
<dbReference type="InterPro" id="IPR045800">
    <property type="entry name" value="HMBD"/>
</dbReference>
<dbReference type="Pfam" id="PF00346">
    <property type="entry name" value="Complex1_49kDa"/>
    <property type="match status" value="1"/>
</dbReference>
<accession>A0A3B0UAT7</accession>
<dbReference type="EC" id="3.6.3.4" evidence="5"/>
<gene>
    <name evidence="5" type="ORF">MNBD_ALPHA12-2163</name>
</gene>
<feature type="compositionally biased region" description="Basic and acidic residues" evidence="2">
    <location>
        <begin position="54"/>
        <end position="70"/>
    </location>
</feature>
<feature type="compositionally biased region" description="Basic and acidic residues" evidence="2">
    <location>
        <begin position="110"/>
        <end position="125"/>
    </location>
</feature>
<feature type="domain" description="Heavy metal binding" evidence="4">
    <location>
        <begin position="24"/>
        <end position="50"/>
    </location>
</feature>
<organism evidence="5">
    <name type="scientific">hydrothermal vent metagenome</name>
    <dbReference type="NCBI Taxonomy" id="652676"/>
    <lineage>
        <taxon>unclassified sequences</taxon>
        <taxon>metagenomes</taxon>
        <taxon>ecological metagenomes</taxon>
    </lineage>
</organism>